<accession>A0ABP5HVW6</accession>
<proteinExistence type="predicted"/>
<keyword evidence="3" id="KW-1185">Reference proteome</keyword>
<gene>
    <name evidence="2" type="ORF">GCM10009759_10140</name>
</gene>
<evidence type="ECO:0000256" key="1">
    <source>
        <dbReference type="SAM" id="MobiDB-lite"/>
    </source>
</evidence>
<name>A0ABP5HVW6_9ACTN</name>
<reference evidence="3" key="1">
    <citation type="journal article" date="2019" name="Int. J. Syst. Evol. Microbiol.">
        <title>The Global Catalogue of Microorganisms (GCM) 10K type strain sequencing project: providing services to taxonomists for standard genome sequencing and annotation.</title>
        <authorList>
            <consortium name="The Broad Institute Genomics Platform"/>
            <consortium name="The Broad Institute Genome Sequencing Center for Infectious Disease"/>
            <person name="Wu L."/>
            <person name="Ma J."/>
        </authorList>
    </citation>
    <scope>NUCLEOTIDE SEQUENCE [LARGE SCALE GENOMIC DNA]</scope>
    <source>
        <strain evidence="3">JCM 14559</strain>
    </source>
</reference>
<sequence length="76" mass="7645">MVVPTGLDLRGVAEALVLRGSRRESAAPDRGCRPAVEAPAVLFGVDAAAPVRALDRSGSSGADGTDRTVSSARGPT</sequence>
<protein>
    <submittedName>
        <fullName evidence="2">Uncharacterized protein</fullName>
    </submittedName>
</protein>
<feature type="compositionally biased region" description="Polar residues" evidence="1">
    <location>
        <begin position="57"/>
        <end position="76"/>
    </location>
</feature>
<evidence type="ECO:0000313" key="2">
    <source>
        <dbReference type="EMBL" id="GAA2088176.1"/>
    </source>
</evidence>
<comment type="caution">
    <text evidence="2">The sequence shown here is derived from an EMBL/GenBank/DDBJ whole genome shotgun (WGS) entry which is preliminary data.</text>
</comment>
<evidence type="ECO:0000313" key="3">
    <source>
        <dbReference type="Proteomes" id="UP001500897"/>
    </source>
</evidence>
<dbReference type="EMBL" id="BAAANS010000004">
    <property type="protein sequence ID" value="GAA2088176.1"/>
    <property type="molecule type" value="Genomic_DNA"/>
</dbReference>
<dbReference type="Proteomes" id="UP001500897">
    <property type="component" value="Unassembled WGS sequence"/>
</dbReference>
<organism evidence="2 3">
    <name type="scientific">Kitasatospora saccharophila</name>
    <dbReference type="NCBI Taxonomy" id="407973"/>
    <lineage>
        <taxon>Bacteria</taxon>
        <taxon>Bacillati</taxon>
        <taxon>Actinomycetota</taxon>
        <taxon>Actinomycetes</taxon>
        <taxon>Kitasatosporales</taxon>
        <taxon>Streptomycetaceae</taxon>
        <taxon>Kitasatospora</taxon>
    </lineage>
</organism>
<feature type="region of interest" description="Disordered" evidence="1">
    <location>
        <begin position="53"/>
        <end position="76"/>
    </location>
</feature>